<dbReference type="Pfam" id="PF08880">
    <property type="entry name" value="QLQ"/>
    <property type="match status" value="1"/>
</dbReference>
<dbReference type="OrthoDB" id="5857104at2759"/>
<evidence type="ECO:0000256" key="1">
    <source>
        <dbReference type="ARBA" id="ARBA00004123"/>
    </source>
</evidence>
<evidence type="ECO:0000256" key="3">
    <source>
        <dbReference type="SAM" id="MobiDB-lite"/>
    </source>
</evidence>
<feature type="region of interest" description="Disordered" evidence="3">
    <location>
        <begin position="24"/>
        <end position="108"/>
    </location>
</feature>
<evidence type="ECO:0000313" key="5">
    <source>
        <dbReference type="EMBL" id="TNN83609.1"/>
    </source>
</evidence>
<dbReference type="Proteomes" id="UP000314294">
    <property type="component" value="Unassembled WGS sequence"/>
</dbReference>
<comment type="subcellular location">
    <subcellularLocation>
        <location evidence="1">Nucleus</location>
    </subcellularLocation>
</comment>
<evidence type="ECO:0000313" key="6">
    <source>
        <dbReference type="Proteomes" id="UP000314294"/>
    </source>
</evidence>
<protein>
    <submittedName>
        <fullName evidence="5">Transcription activator BRG1</fullName>
    </submittedName>
</protein>
<dbReference type="InterPro" id="IPR014978">
    <property type="entry name" value="Gln-Leu-Gln_QLQ"/>
</dbReference>
<dbReference type="GO" id="GO:0005524">
    <property type="term" value="F:ATP binding"/>
    <property type="evidence" value="ECO:0007669"/>
    <property type="project" value="InterPro"/>
</dbReference>
<feature type="domain" description="QLQ" evidence="4">
    <location>
        <begin position="1"/>
        <end position="22"/>
    </location>
</feature>
<accession>A0A4Z2J079</accession>
<keyword evidence="6" id="KW-1185">Reference proteome</keyword>
<comment type="caution">
    <text evidence="5">The sequence shown here is derived from an EMBL/GenBank/DDBJ whole genome shotgun (WGS) entry which is preliminary data.</text>
</comment>
<gene>
    <name evidence="5" type="primary">Smarca4_0</name>
    <name evidence="5" type="ORF">EYF80_006127</name>
</gene>
<dbReference type="GO" id="GO:0005634">
    <property type="term" value="C:nucleus"/>
    <property type="evidence" value="ECO:0007669"/>
    <property type="project" value="UniProtKB-SubCell"/>
</dbReference>
<keyword evidence="2" id="KW-0539">Nucleus</keyword>
<feature type="compositionally biased region" description="Gly residues" evidence="3">
    <location>
        <begin position="41"/>
        <end position="50"/>
    </location>
</feature>
<reference evidence="5 6" key="1">
    <citation type="submission" date="2019-03" db="EMBL/GenBank/DDBJ databases">
        <title>First draft genome of Liparis tanakae, snailfish: a comprehensive survey of snailfish specific genes.</title>
        <authorList>
            <person name="Kim W."/>
            <person name="Song I."/>
            <person name="Jeong J.-H."/>
            <person name="Kim D."/>
            <person name="Kim S."/>
            <person name="Ryu S."/>
            <person name="Song J.Y."/>
            <person name="Lee S.K."/>
        </authorList>
    </citation>
    <scope>NUCLEOTIDE SEQUENCE [LARGE SCALE GENOMIC DNA]</scope>
    <source>
        <tissue evidence="5">Muscle</tissue>
    </source>
</reference>
<organism evidence="5 6">
    <name type="scientific">Liparis tanakae</name>
    <name type="common">Tanaka's snailfish</name>
    <dbReference type="NCBI Taxonomy" id="230148"/>
    <lineage>
        <taxon>Eukaryota</taxon>
        <taxon>Metazoa</taxon>
        <taxon>Chordata</taxon>
        <taxon>Craniata</taxon>
        <taxon>Vertebrata</taxon>
        <taxon>Euteleostomi</taxon>
        <taxon>Actinopterygii</taxon>
        <taxon>Neopterygii</taxon>
        <taxon>Teleostei</taxon>
        <taxon>Neoteleostei</taxon>
        <taxon>Acanthomorphata</taxon>
        <taxon>Eupercaria</taxon>
        <taxon>Perciformes</taxon>
        <taxon>Cottioidei</taxon>
        <taxon>Cottales</taxon>
        <taxon>Liparidae</taxon>
        <taxon>Liparis</taxon>
    </lineage>
</organism>
<dbReference type="AlphaFoldDB" id="A0A4Z2J079"/>
<evidence type="ECO:0000256" key="2">
    <source>
        <dbReference type="ARBA" id="ARBA00023242"/>
    </source>
</evidence>
<sequence length="108" mass="11091">MAYKMLARGQPLPDHLQMAVQGKRPMPGMQQQPMLSLAPGTGSGPIGGPAGPVPGPGPMGSGYSRVHGMMGMPPPGPSGAAGMQGQNPNGPPKAWPEGMWCCSERMRS</sequence>
<name>A0A4Z2J079_9TELE</name>
<dbReference type="GO" id="GO:0006355">
    <property type="term" value="P:regulation of DNA-templated transcription"/>
    <property type="evidence" value="ECO:0007669"/>
    <property type="project" value="InterPro"/>
</dbReference>
<dbReference type="PROSITE" id="PS51666">
    <property type="entry name" value="QLQ"/>
    <property type="match status" value="1"/>
</dbReference>
<proteinExistence type="predicted"/>
<evidence type="ECO:0000259" key="4">
    <source>
        <dbReference type="PROSITE" id="PS51666"/>
    </source>
</evidence>
<dbReference type="EMBL" id="SRLO01000032">
    <property type="protein sequence ID" value="TNN83609.1"/>
    <property type="molecule type" value="Genomic_DNA"/>
</dbReference>